<accession>A0A2J8A2I0</accession>
<dbReference type="InterPro" id="IPR036412">
    <property type="entry name" value="HAD-like_sf"/>
</dbReference>
<dbReference type="NCBIfam" id="TIGR01509">
    <property type="entry name" value="HAD-SF-IA-v3"/>
    <property type="match status" value="1"/>
</dbReference>
<comment type="caution">
    <text evidence="2">The sequence shown here is derived from an EMBL/GenBank/DDBJ whole genome shotgun (WGS) entry which is preliminary data.</text>
</comment>
<protein>
    <submittedName>
        <fullName evidence="2">Dual specificity protein phosphatase 12</fullName>
    </submittedName>
</protein>
<sequence length="467" mass="48672">MQWLFLTPPSPFTGHRTFRDFYRRRREPAPDGAIPGAPESCLFLEPLQWMADTVTGVVAGKLHCPHPGCKARLGSFNWSGISNPSAAWVTPAFQLHHSKIDTVSPHPLEALANVRRPLLAAAPGRGAAVAQGATSGSGAGAAAAPPTLPASLSAAVRRLGLGSAGAGAEEDGEEQLPEPRLWGAEEEQGAEPGQRQPGTTPASSSAEGAPPPAAGDGAAGRAAAVEAPAPPGSAWFTHLILDCDGVMVDSEAASCEALRRAILEVTGFDIPHSFPQDYVEVFGTDVRSCVAHYREKFDRADWEAPVALAPRVQAAKEGHYTTLTEGGIRAFDGAERLIRKALAAGMQVGVASSGAPEKIARNLASSGLAPLLLPHAIVSASHVAAGKPEPDVYLAAMKATGCTDPWRALVVEDAVNGLKAARAAGMFAVGITNQLPEPLLAPWADLVVDHLDKIDPARLVPPPRPLR</sequence>
<keyword evidence="3" id="KW-1185">Reference proteome</keyword>
<organism evidence="2 3">
    <name type="scientific">Tetrabaena socialis</name>
    <dbReference type="NCBI Taxonomy" id="47790"/>
    <lineage>
        <taxon>Eukaryota</taxon>
        <taxon>Viridiplantae</taxon>
        <taxon>Chlorophyta</taxon>
        <taxon>core chlorophytes</taxon>
        <taxon>Chlorophyceae</taxon>
        <taxon>CS clade</taxon>
        <taxon>Chlamydomonadales</taxon>
        <taxon>Tetrabaenaceae</taxon>
        <taxon>Tetrabaena</taxon>
    </lineage>
</organism>
<feature type="region of interest" description="Disordered" evidence="1">
    <location>
        <begin position="185"/>
        <end position="226"/>
    </location>
</feature>
<dbReference type="EMBL" id="PGGS01000218">
    <property type="protein sequence ID" value="PNH06722.1"/>
    <property type="molecule type" value="Genomic_DNA"/>
</dbReference>
<name>A0A2J8A2I0_9CHLO</name>
<dbReference type="InterPro" id="IPR051806">
    <property type="entry name" value="HAD-like_SPP"/>
</dbReference>
<dbReference type="OrthoDB" id="2017893at2759"/>
<dbReference type="InterPro" id="IPR006439">
    <property type="entry name" value="HAD-SF_hydro_IA"/>
</dbReference>
<reference evidence="2 3" key="1">
    <citation type="journal article" date="2017" name="Mol. Biol. Evol.">
        <title>The 4-celled Tetrabaena socialis nuclear genome reveals the essential components for genetic control of cell number at the origin of multicellularity in the volvocine lineage.</title>
        <authorList>
            <person name="Featherston J."/>
            <person name="Arakaki Y."/>
            <person name="Hanschen E.R."/>
            <person name="Ferris P.J."/>
            <person name="Michod R.E."/>
            <person name="Olson B.J.S.C."/>
            <person name="Nozaki H."/>
            <person name="Durand P.M."/>
        </authorList>
    </citation>
    <scope>NUCLEOTIDE SEQUENCE [LARGE SCALE GENOMIC DNA]</scope>
    <source>
        <strain evidence="2 3">NIES-571</strain>
    </source>
</reference>
<dbReference type="Gene3D" id="1.10.150.240">
    <property type="entry name" value="Putative phosphatase, domain 2"/>
    <property type="match status" value="1"/>
</dbReference>
<evidence type="ECO:0000313" key="2">
    <source>
        <dbReference type="EMBL" id="PNH06722.1"/>
    </source>
</evidence>
<dbReference type="PANTHER" id="PTHR43481">
    <property type="entry name" value="FRUCTOSE-1-PHOSPHATE PHOSPHATASE"/>
    <property type="match status" value="1"/>
</dbReference>
<dbReference type="InterPro" id="IPR023198">
    <property type="entry name" value="PGP-like_dom2"/>
</dbReference>
<dbReference type="AlphaFoldDB" id="A0A2J8A2I0"/>
<dbReference type="Proteomes" id="UP000236333">
    <property type="component" value="Unassembled WGS sequence"/>
</dbReference>
<dbReference type="Gene3D" id="3.40.50.1000">
    <property type="entry name" value="HAD superfamily/HAD-like"/>
    <property type="match status" value="1"/>
</dbReference>
<evidence type="ECO:0000256" key="1">
    <source>
        <dbReference type="SAM" id="MobiDB-lite"/>
    </source>
</evidence>
<dbReference type="SUPFAM" id="SSF56784">
    <property type="entry name" value="HAD-like"/>
    <property type="match status" value="1"/>
</dbReference>
<dbReference type="InterPro" id="IPR023214">
    <property type="entry name" value="HAD_sf"/>
</dbReference>
<feature type="compositionally biased region" description="Low complexity" evidence="1">
    <location>
        <begin position="190"/>
        <end position="226"/>
    </location>
</feature>
<dbReference type="SFLD" id="SFLDS00003">
    <property type="entry name" value="Haloacid_Dehalogenase"/>
    <property type="match status" value="1"/>
</dbReference>
<dbReference type="GO" id="GO:0050308">
    <property type="term" value="F:sugar-phosphatase activity"/>
    <property type="evidence" value="ECO:0007669"/>
    <property type="project" value="TreeGrafter"/>
</dbReference>
<dbReference type="Pfam" id="PF00702">
    <property type="entry name" value="Hydrolase"/>
    <property type="match status" value="1"/>
</dbReference>
<proteinExistence type="predicted"/>
<dbReference type="PANTHER" id="PTHR43481:SF4">
    <property type="entry name" value="GLYCEROL-1-PHOSPHATE PHOSPHOHYDROLASE 1-RELATED"/>
    <property type="match status" value="1"/>
</dbReference>
<evidence type="ECO:0000313" key="3">
    <source>
        <dbReference type="Proteomes" id="UP000236333"/>
    </source>
</evidence>
<gene>
    <name evidence="2" type="ORF">TSOC_006868</name>
</gene>
<dbReference type="SFLD" id="SFLDG01129">
    <property type="entry name" value="C1.5:_HAD__Beta-PGM__Phosphata"/>
    <property type="match status" value="1"/>
</dbReference>